<organism evidence="2 3">
    <name type="scientific">Amorphus orientalis</name>
    <dbReference type="NCBI Taxonomy" id="649198"/>
    <lineage>
        <taxon>Bacteria</taxon>
        <taxon>Pseudomonadati</taxon>
        <taxon>Pseudomonadota</taxon>
        <taxon>Alphaproteobacteria</taxon>
        <taxon>Hyphomicrobiales</taxon>
        <taxon>Amorphaceae</taxon>
        <taxon>Amorphus</taxon>
    </lineage>
</organism>
<dbReference type="InterPro" id="IPR046789">
    <property type="entry name" value="HTH_62"/>
</dbReference>
<reference evidence="2" key="1">
    <citation type="submission" date="2023-07" db="EMBL/GenBank/DDBJ databases">
        <title>Genomic Encyclopedia of Type Strains, Phase IV (KMG-IV): sequencing the most valuable type-strain genomes for metagenomic binning, comparative biology and taxonomic classification.</title>
        <authorList>
            <person name="Goeker M."/>
        </authorList>
    </citation>
    <scope>NUCLEOTIDE SEQUENCE</scope>
    <source>
        <strain evidence="2">DSM 21202</strain>
    </source>
</reference>
<name>A0AAE3VNJ5_9HYPH</name>
<dbReference type="Proteomes" id="UP001229244">
    <property type="component" value="Unassembled WGS sequence"/>
</dbReference>
<dbReference type="AlphaFoldDB" id="A0AAE3VNJ5"/>
<proteinExistence type="predicted"/>
<sequence length="86" mass="9238">MQDPALRYQSRGRPLTEAETALAADLEDIYGRGVHDFSAVVAELNEKGTKKPSGETTAWTLETFEAELKAINASHDAAYAENGIGA</sequence>
<dbReference type="RefSeq" id="WP_306885214.1">
    <property type="nucleotide sequence ID" value="NZ_JAUSUL010000002.1"/>
</dbReference>
<dbReference type="Pfam" id="PF20552">
    <property type="entry name" value="HTH_62"/>
    <property type="match status" value="1"/>
</dbReference>
<evidence type="ECO:0000313" key="3">
    <source>
        <dbReference type="Proteomes" id="UP001229244"/>
    </source>
</evidence>
<keyword evidence="3" id="KW-1185">Reference proteome</keyword>
<dbReference type="EMBL" id="JAUSUL010000002">
    <property type="protein sequence ID" value="MDQ0315379.1"/>
    <property type="molecule type" value="Genomic_DNA"/>
</dbReference>
<comment type="caution">
    <text evidence="2">The sequence shown here is derived from an EMBL/GenBank/DDBJ whole genome shotgun (WGS) entry which is preliminary data.</text>
</comment>
<gene>
    <name evidence="2" type="ORF">J2S73_001836</name>
</gene>
<protein>
    <recommendedName>
        <fullName evidence="1">Recombinase-like domain-containing protein</fullName>
    </recommendedName>
</protein>
<feature type="domain" description="Recombinase-like" evidence="1">
    <location>
        <begin position="9"/>
        <end position="70"/>
    </location>
</feature>
<evidence type="ECO:0000313" key="2">
    <source>
        <dbReference type="EMBL" id="MDQ0315379.1"/>
    </source>
</evidence>
<accession>A0AAE3VNJ5</accession>
<evidence type="ECO:0000259" key="1">
    <source>
        <dbReference type="Pfam" id="PF20552"/>
    </source>
</evidence>